<gene>
    <name evidence="1" type="ORF">FGO68_gene13169</name>
</gene>
<proteinExistence type="predicted"/>
<reference evidence="1" key="1">
    <citation type="submission" date="2019-06" db="EMBL/GenBank/DDBJ databases">
        <authorList>
            <person name="Zheng W."/>
        </authorList>
    </citation>
    <scope>NUCLEOTIDE SEQUENCE</scope>
    <source>
        <strain evidence="1">QDHG01</strain>
    </source>
</reference>
<protein>
    <submittedName>
        <fullName evidence="1">Uncharacterized protein</fullName>
    </submittedName>
</protein>
<evidence type="ECO:0000313" key="1">
    <source>
        <dbReference type="EMBL" id="TNV85756.1"/>
    </source>
</evidence>
<evidence type="ECO:0000313" key="2">
    <source>
        <dbReference type="Proteomes" id="UP000785679"/>
    </source>
</evidence>
<dbReference type="EMBL" id="RRYP01001572">
    <property type="protein sequence ID" value="TNV85756.1"/>
    <property type="molecule type" value="Genomic_DNA"/>
</dbReference>
<comment type="caution">
    <text evidence="1">The sequence shown here is derived from an EMBL/GenBank/DDBJ whole genome shotgun (WGS) entry which is preliminary data.</text>
</comment>
<dbReference type="AlphaFoldDB" id="A0A8J8P1J5"/>
<sequence length="619" mass="72826">MSLFNQIKVNQEEPPSFSYNLLKTCSKPPANELQNFLSVNHFLKDDASNLPLEDPISAKHRQHLENPVQLNDFSNYQEEVQHERRIRMKKEVIQRYKALKNQGKFLEYNRLREEHPFRAHEEEFLRKTQRVLSEVNNIKEYIERVKEAIWNELNSYSDKTTNLMKYVKEKLEGYVKEKSCSEEQGSSEIKGFIAEYTSQVGEFEKSLYNYQMGIKVLEGLLPKDQHKYKVIHHIPLFAKHREDELPQKPLKNREERQINVKFQPELKIPRLEHRQLELIDSNCDWILGLYSDEIKKSYFYLVEKGKQIQELMVIDQKVPFIIVHEGRVVLGTEIYDITCQPIKKLSDLLCDRSPKSALADGHNLIVADPNYSHIWVYTWINYQYQRMFRFKHPLYDFYTKTTAGPIQINRLKAGTYLISVRKHLVCIDPWMKIKRLCEKSENPEEFLTPSKIRTYKGYIQEDADGDLVIKTQQSILDYHQATDNAHIILLTEKNIELWDRLSKTKVGIYPRVLSQILELIPNFDVNCKPLALTKEIGQLIGPPQFQDIVNSGITTLVQIEGLSVNFEDIKYVGMISRQSDDDSQFQIWQNIRNQNPQQLLSSFQSQKMIMLHQNSMNRA</sequence>
<name>A0A8J8P1J5_HALGN</name>
<organism evidence="1 2">
    <name type="scientific">Halteria grandinella</name>
    <dbReference type="NCBI Taxonomy" id="5974"/>
    <lineage>
        <taxon>Eukaryota</taxon>
        <taxon>Sar</taxon>
        <taxon>Alveolata</taxon>
        <taxon>Ciliophora</taxon>
        <taxon>Intramacronucleata</taxon>
        <taxon>Spirotrichea</taxon>
        <taxon>Stichotrichia</taxon>
        <taxon>Sporadotrichida</taxon>
        <taxon>Halteriidae</taxon>
        <taxon>Halteria</taxon>
    </lineage>
</organism>
<dbReference type="Proteomes" id="UP000785679">
    <property type="component" value="Unassembled WGS sequence"/>
</dbReference>
<keyword evidence="2" id="KW-1185">Reference proteome</keyword>
<accession>A0A8J8P1J5</accession>